<dbReference type="Pfam" id="PF20736">
    <property type="entry name" value="Glyco_hydro127M"/>
    <property type="match status" value="1"/>
</dbReference>
<comment type="caution">
    <text evidence="3">The sequence shown here is derived from an EMBL/GenBank/DDBJ whole genome shotgun (WGS) entry which is preliminary data.</text>
</comment>
<protein>
    <recommendedName>
        <fullName evidence="4">Transcriptional initiation protein Tat</fullName>
    </recommendedName>
</protein>
<dbReference type="SUPFAM" id="SSF48208">
    <property type="entry name" value="Six-hairpin glycosidases"/>
    <property type="match status" value="1"/>
</dbReference>
<proteinExistence type="predicted"/>
<evidence type="ECO:0000259" key="1">
    <source>
        <dbReference type="Pfam" id="PF07944"/>
    </source>
</evidence>
<accession>A0A0F9WXN8</accession>
<dbReference type="InterPro" id="IPR049174">
    <property type="entry name" value="Beta-AFase-like"/>
</dbReference>
<evidence type="ECO:0008006" key="4">
    <source>
        <dbReference type="Google" id="ProtNLM"/>
    </source>
</evidence>
<gene>
    <name evidence="3" type="ORF">LCGC14_0295880</name>
</gene>
<dbReference type="AlphaFoldDB" id="A0A0F9WXN8"/>
<dbReference type="PANTHER" id="PTHR43465">
    <property type="entry name" value="DUF1680 DOMAIN PROTEIN (AFU_ORTHOLOGUE AFUA_1G08910)"/>
    <property type="match status" value="1"/>
</dbReference>
<dbReference type="InterPro" id="IPR012878">
    <property type="entry name" value="Beta-AFase-like_GH127_cat"/>
</dbReference>
<sequence>MTVSVVAKPGADKANRHYVSNRAPLLAGPLVKLPLGSVRPKGWLKHQLDLMVEGMTGRLKEVSHFVADDNGWLGGKEEGWEEQAYWFRGFYAMARQTGDQRCLKIADEWIEKILATAEADGYYGPQWCKDQKSKNGKWKVTDLWPHMVMNDALILHYEYTGDKRIIALLKKFFQYCRDIPEKDFIPPLTRGIDVAPEFGEWRITVQIPRAVDMCPQIYWLYNHLGGAWLLDLATRFFQHCSGPDDNWLARHIVNFTQRFSYPGIYYQQSKRQRHLEQTEYWYRQHMGTWGQQPRGIFGADECVRDGKIDPRQGFETCGMTEFAKSFYLLGRITGDALYADRCEDVMLNHFPASQPADLAGLHYLTAANLPQLDGSGEHDFFNKCEQLNYSPHEVYRCCQHNVAMGWPWYADNLWQASADDGLVAWLYAASTVTATVGAKGDEVTINEQTDYPFKGSVRLTVKAARRVTFALYLRVPRWCVGVTLKVAGKRVAVDSAAGQYIRIERTWKNGDRVSVNFAMDVSLTTWPRTGAVTVDRGPLSYSVKIGERWKKHHSAEIWSNSDRKEWPGWEVFPTTPWNYGLVIDDLKKALKVVTKKGAVADQPWTVEAAPIEIKAKAKQIAKWKLGPDKTVGELQTSPIEVAGPAKTITLIPLGCARLRMSVLPTIENSPDARPWQ</sequence>
<dbReference type="EMBL" id="LAZR01000180">
    <property type="protein sequence ID" value="KKN83763.1"/>
    <property type="molecule type" value="Genomic_DNA"/>
</dbReference>
<dbReference type="GO" id="GO:0005975">
    <property type="term" value="P:carbohydrate metabolic process"/>
    <property type="evidence" value="ECO:0007669"/>
    <property type="project" value="InterPro"/>
</dbReference>
<feature type="domain" description="Non-reducing end beta-L-arabinofuranosidase-like GH127 catalytic" evidence="1">
    <location>
        <begin position="85"/>
        <end position="408"/>
    </location>
</feature>
<dbReference type="InterPro" id="IPR008928">
    <property type="entry name" value="6-hairpin_glycosidase_sf"/>
</dbReference>
<reference evidence="3" key="1">
    <citation type="journal article" date="2015" name="Nature">
        <title>Complex archaea that bridge the gap between prokaryotes and eukaryotes.</title>
        <authorList>
            <person name="Spang A."/>
            <person name="Saw J.H."/>
            <person name="Jorgensen S.L."/>
            <person name="Zaremba-Niedzwiedzka K."/>
            <person name="Martijn J."/>
            <person name="Lind A.E."/>
            <person name="van Eijk R."/>
            <person name="Schleper C."/>
            <person name="Guy L."/>
            <person name="Ettema T.J."/>
        </authorList>
    </citation>
    <scope>NUCLEOTIDE SEQUENCE</scope>
</reference>
<dbReference type="InterPro" id="IPR049046">
    <property type="entry name" value="Beta-AFase-like_GH127_middle"/>
</dbReference>
<evidence type="ECO:0000313" key="3">
    <source>
        <dbReference type="EMBL" id="KKN83763.1"/>
    </source>
</evidence>
<organism evidence="3">
    <name type="scientific">marine sediment metagenome</name>
    <dbReference type="NCBI Taxonomy" id="412755"/>
    <lineage>
        <taxon>unclassified sequences</taxon>
        <taxon>metagenomes</taxon>
        <taxon>ecological metagenomes</taxon>
    </lineage>
</organism>
<dbReference type="PANTHER" id="PTHR43465:SF2">
    <property type="entry name" value="DUF1680 DOMAIN PROTEIN (AFU_ORTHOLOGUE AFUA_1G08910)"/>
    <property type="match status" value="1"/>
</dbReference>
<feature type="domain" description="Non-reducing end beta-L-arabinofuranosidase-like GH127 middle" evidence="2">
    <location>
        <begin position="424"/>
        <end position="519"/>
    </location>
</feature>
<name>A0A0F9WXN8_9ZZZZ</name>
<dbReference type="Pfam" id="PF07944">
    <property type="entry name" value="Beta-AFase-like_GH127_cat"/>
    <property type="match status" value="1"/>
</dbReference>
<evidence type="ECO:0000259" key="2">
    <source>
        <dbReference type="Pfam" id="PF20736"/>
    </source>
</evidence>